<dbReference type="PANTHER" id="PTHR43014">
    <property type="entry name" value="MERCURIC REDUCTASE"/>
    <property type="match status" value="1"/>
</dbReference>
<sequence>MNFSKTDFDKDLDEIAEKFKNNIKLLDRSYRLKTYKQCFVGSEAVDYLVQSGATANREDAVLLGNAFLEMHLIEHVLRDHPFKDDYLFYRFVGENERGNYSIDETTGESIKWDNFLGAVEKVQDESLQPRLPQPDFESLNPKDQHVAKHVWPMDKYNTVLLNYVHPPEWKDPNPNKKDGSSTYDLVVIGAGVGGLITAAGSAGIGAKVAMIEENLLGGDCLNVGCVPSKAFIHCANMAYSVKGDTKRLEEAGIFVNPETVKVDFEKVMERVRKIRAEISQHDSAERYSAELGVEVYIGRGKFTSEKSVIVNGRTLYFKRAVIATGGYPILIPMTGLKELHERSISVDPTDEPRPIVTTNETFFNMTKQPKNMVVIGAGVIGMELAQSMQRLGTHVTVLGRSGKILPKEDEDMAELVKTQMIRDGVSFNLSIAEYKTIKLTGRVLDNGYPEMEMTFVEKGKAGETKLIFDSLLIAAGRRPNVTGMELELAKVDFDTKRGLLVNDKLQTTNPRIYGVGDCCSEFKFTHAADFMARTVIRNALFFGKGKMSDLLIPYATFTTPEIASVGLYGKDLEERGIEYRVFEKHFKDNDRSICDDTKEGFIRFRVDAKKDTILGCSIVGEGAGNMIGEVTLAMQSSTGLGSLASVIHPYPTTSEAIRQAGDAYNKTKLTTTVKSLLRGIVKFQS</sequence>
<evidence type="ECO:0000256" key="4">
    <source>
        <dbReference type="ARBA" id="ARBA00022827"/>
    </source>
</evidence>
<evidence type="ECO:0000256" key="3">
    <source>
        <dbReference type="ARBA" id="ARBA00022630"/>
    </source>
</evidence>
<dbReference type="PROSITE" id="PS00076">
    <property type="entry name" value="PYRIDINE_REDOX_1"/>
    <property type="match status" value="1"/>
</dbReference>
<dbReference type="Pfam" id="PF02852">
    <property type="entry name" value="Pyr_redox_dim"/>
    <property type="match status" value="1"/>
</dbReference>
<dbReference type="EMBL" id="JAGRRH010000020">
    <property type="protein sequence ID" value="KAG7348019.1"/>
    <property type="molecule type" value="Genomic_DNA"/>
</dbReference>
<evidence type="ECO:0000256" key="2">
    <source>
        <dbReference type="ARBA" id="ARBA00007532"/>
    </source>
</evidence>
<reference evidence="11" key="1">
    <citation type="journal article" date="2021" name="Sci. Rep.">
        <title>Diploid genomic architecture of Nitzschia inconspicua, an elite biomass production diatom.</title>
        <authorList>
            <person name="Oliver A."/>
            <person name="Podell S."/>
            <person name="Pinowska A."/>
            <person name="Traller J.C."/>
            <person name="Smith S.R."/>
            <person name="McClure R."/>
            <person name="Beliaev A."/>
            <person name="Bohutskyi P."/>
            <person name="Hill E.A."/>
            <person name="Rabines A."/>
            <person name="Zheng H."/>
            <person name="Allen L.Z."/>
            <person name="Kuo A."/>
            <person name="Grigoriev I.V."/>
            <person name="Allen A.E."/>
            <person name="Hazlebeck D."/>
            <person name="Allen E.E."/>
        </authorList>
    </citation>
    <scope>NUCLEOTIDE SEQUENCE</scope>
    <source>
        <strain evidence="11">Hildebrandi</strain>
    </source>
</reference>
<dbReference type="CDD" id="cd04371">
    <property type="entry name" value="DEP"/>
    <property type="match status" value="1"/>
</dbReference>
<feature type="domain" description="DEP" evidence="10">
    <location>
        <begin position="19"/>
        <end position="93"/>
    </location>
</feature>
<dbReference type="Proteomes" id="UP000693970">
    <property type="component" value="Unassembled WGS sequence"/>
</dbReference>
<keyword evidence="12" id="KW-1185">Reference proteome</keyword>
<reference evidence="11" key="2">
    <citation type="submission" date="2021-04" db="EMBL/GenBank/DDBJ databases">
        <authorList>
            <person name="Podell S."/>
        </authorList>
    </citation>
    <scope>NUCLEOTIDE SEQUENCE</scope>
    <source>
        <strain evidence="11">Hildebrandi</strain>
    </source>
</reference>
<keyword evidence="8 9" id="KW-0676">Redox-active center</keyword>
<name>A0A9K3KQE0_9STRA</name>
<dbReference type="InterPro" id="IPR012999">
    <property type="entry name" value="Pyr_OxRdtase_I_AS"/>
</dbReference>
<dbReference type="OrthoDB" id="361797at2759"/>
<dbReference type="GO" id="GO:0035556">
    <property type="term" value="P:intracellular signal transduction"/>
    <property type="evidence" value="ECO:0007669"/>
    <property type="project" value="InterPro"/>
</dbReference>
<dbReference type="InterPro" id="IPR000591">
    <property type="entry name" value="DEP_dom"/>
</dbReference>
<dbReference type="GO" id="GO:0050660">
    <property type="term" value="F:flavin adenine dinucleotide binding"/>
    <property type="evidence" value="ECO:0007669"/>
    <property type="project" value="TreeGrafter"/>
</dbReference>
<evidence type="ECO:0000256" key="7">
    <source>
        <dbReference type="ARBA" id="ARBA00023157"/>
    </source>
</evidence>
<keyword evidence="5" id="KW-0521">NADP</keyword>
<comment type="cofactor">
    <cofactor evidence="1">
        <name>FAD</name>
        <dbReference type="ChEBI" id="CHEBI:57692"/>
    </cofactor>
</comment>
<evidence type="ECO:0000256" key="8">
    <source>
        <dbReference type="ARBA" id="ARBA00023284"/>
    </source>
</evidence>
<accession>A0A9K3KQE0</accession>
<evidence type="ECO:0000313" key="12">
    <source>
        <dbReference type="Proteomes" id="UP000693970"/>
    </source>
</evidence>
<dbReference type="InterPro" id="IPR023753">
    <property type="entry name" value="FAD/NAD-binding_dom"/>
</dbReference>
<dbReference type="AlphaFoldDB" id="A0A9K3KQE0"/>
<keyword evidence="6 9" id="KW-0560">Oxidoreductase</keyword>
<organism evidence="11 12">
    <name type="scientific">Nitzschia inconspicua</name>
    <dbReference type="NCBI Taxonomy" id="303405"/>
    <lineage>
        <taxon>Eukaryota</taxon>
        <taxon>Sar</taxon>
        <taxon>Stramenopiles</taxon>
        <taxon>Ochrophyta</taxon>
        <taxon>Bacillariophyta</taxon>
        <taxon>Bacillariophyceae</taxon>
        <taxon>Bacillariophycidae</taxon>
        <taxon>Bacillariales</taxon>
        <taxon>Bacillariaceae</taxon>
        <taxon>Nitzschia</taxon>
    </lineage>
</organism>
<dbReference type="Pfam" id="PF00610">
    <property type="entry name" value="DEP"/>
    <property type="match status" value="1"/>
</dbReference>
<proteinExistence type="inferred from homology"/>
<dbReference type="GO" id="GO:0016668">
    <property type="term" value="F:oxidoreductase activity, acting on a sulfur group of donors, NAD(P) as acceptor"/>
    <property type="evidence" value="ECO:0007669"/>
    <property type="project" value="InterPro"/>
</dbReference>
<comment type="caution">
    <text evidence="11">The sequence shown here is derived from an EMBL/GenBank/DDBJ whole genome shotgun (WGS) entry which is preliminary data.</text>
</comment>
<evidence type="ECO:0000256" key="5">
    <source>
        <dbReference type="ARBA" id="ARBA00022857"/>
    </source>
</evidence>
<dbReference type="PANTHER" id="PTHR43014:SF2">
    <property type="entry name" value="MERCURIC REDUCTASE"/>
    <property type="match status" value="1"/>
</dbReference>
<dbReference type="PROSITE" id="PS50186">
    <property type="entry name" value="DEP"/>
    <property type="match status" value="1"/>
</dbReference>
<dbReference type="FunFam" id="3.30.390.30:FF:000001">
    <property type="entry name" value="Dihydrolipoyl dehydrogenase"/>
    <property type="match status" value="1"/>
</dbReference>
<evidence type="ECO:0000256" key="9">
    <source>
        <dbReference type="RuleBase" id="RU003691"/>
    </source>
</evidence>
<evidence type="ECO:0000313" key="11">
    <source>
        <dbReference type="EMBL" id="KAG7348019.1"/>
    </source>
</evidence>
<comment type="similarity">
    <text evidence="2 9">Belongs to the class-I pyridine nucleotide-disulfide oxidoreductase family.</text>
</comment>
<dbReference type="InterPro" id="IPR004099">
    <property type="entry name" value="Pyr_nucl-diS_OxRdtase_dimer"/>
</dbReference>
<dbReference type="Pfam" id="PF07992">
    <property type="entry name" value="Pyr_redox_2"/>
    <property type="match status" value="1"/>
</dbReference>
<keyword evidence="3 9" id="KW-0285">Flavoprotein</keyword>
<evidence type="ECO:0000259" key="10">
    <source>
        <dbReference type="PROSITE" id="PS50186"/>
    </source>
</evidence>
<keyword evidence="4 9" id="KW-0274">FAD</keyword>
<protein>
    <submittedName>
        <fullName evidence="11">Dihydrolipoyl dehydrogenase</fullName>
    </submittedName>
</protein>
<keyword evidence="7" id="KW-1015">Disulfide bond</keyword>
<dbReference type="GO" id="GO:0003955">
    <property type="term" value="F:NAD(P)H dehydrogenase (quinone) activity"/>
    <property type="evidence" value="ECO:0007669"/>
    <property type="project" value="TreeGrafter"/>
</dbReference>
<dbReference type="SMART" id="SM00049">
    <property type="entry name" value="DEP"/>
    <property type="match status" value="1"/>
</dbReference>
<gene>
    <name evidence="11" type="ORF">IV203_016724</name>
</gene>
<evidence type="ECO:0000256" key="6">
    <source>
        <dbReference type="ARBA" id="ARBA00023002"/>
    </source>
</evidence>
<evidence type="ECO:0000256" key="1">
    <source>
        <dbReference type="ARBA" id="ARBA00001974"/>
    </source>
</evidence>